<dbReference type="RefSeq" id="WP_074753691.1">
    <property type="nucleotide sequence ID" value="NZ_FOGJ01000001.1"/>
</dbReference>
<proteinExistence type="predicted"/>
<evidence type="ECO:0000313" key="2">
    <source>
        <dbReference type="EMBL" id="SEQ98472.1"/>
    </source>
</evidence>
<dbReference type="PANTHER" id="PTHR45138">
    <property type="entry name" value="REGULATORY COMPONENTS OF SENSORY TRANSDUCTION SYSTEM"/>
    <property type="match status" value="1"/>
</dbReference>
<dbReference type="eggNOG" id="COG2199">
    <property type="taxonomic scope" value="Bacteria"/>
</dbReference>
<dbReference type="Gene3D" id="3.30.70.270">
    <property type="match status" value="1"/>
</dbReference>
<reference evidence="2 3" key="1">
    <citation type="submission" date="2016-10" db="EMBL/GenBank/DDBJ databases">
        <authorList>
            <person name="de Groot N.N."/>
        </authorList>
    </citation>
    <scope>NUCLEOTIDE SEQUENCE [LARGE SCALE GENOMIC DNA]</scope>
    <source>
        <strain evidence="2 3">AR40</strain>
    </source>
</reference>
<dbReference type="Pfam" id="PF00990">
    <property type="entry name" value="GGDEF"/>
    <property type="match status" value="1"/>
</dbReference>
<dbReference type="SUPFAM" id="SSF55073">
    <property type="entry name" value="Nucleotide cyclase"/>
    <property type="match status" value="1"/>
</dbReference>
<dbReference type="AlphaFoldDB" id="A0A1H9KH67"/>
<dbReference type="InterPro" id="IPR043128">
    <property type="entry name" value="Rev_trsase/Diguanyl_cyclase"/>
</dbReference>
<dbReference type="GO" id="GO:0052621">
    <property type="term" value="F:diguanylate cyclase activity"/>
    <property type="evidence" value="ECO:0007669"/>
    <property type="project" value="TreeGrafter"/>
</dbReference>
<dbReference type="SMART" id="SM00267">
    <property type="entry name" value="GGDEF"/>
    <property type="match status" value="1"/>
</dbReference>
<accession>A0A1H9KH67</accession>
<name>A0A1H9KH67_BUTFI</name>
<organism evidence="2 3">
    <name type="scientific">Butyrivibrio fibrisolvens</name>
    <dbReference type="NCBI Taxonomy" id="831"/>
    <lineage>
        <taxon>Bacteria</taxon>
        <taxon>Bacillati</taxon>
        <taxon>Bacillota</taxon>
        <taxon>Clostridia</taxon>
        <taxon>Lachnospirales</taxon>
        <taxon>Lachnospiraceae</taxon>
        <taxon>Butyrivibrio</taxon>
    </lineage>
</organism>
<dbReference type="NCBIfam" id="TIGR00254">
    <property type="entry name" value="GGDEF"/>
    <property type="match status" value="1"/>
</dbReference>
<dbReference type="PROSITE" id="PS50887">
    <property type="entry name" value="GGDEF"/>
    <property type="match status" value="1"/>
</dbReference>
<dbReference type="EMBL" id="FOGJ01000001">
    <property type="protein sequence ID" value="SEQ98472.1"/>
    <property type="molecule type" value="Genomic_DNA"/>
</dbReference>
<protein>
    <submittedName>
        <fullName evidence="2">Diguanylate cyclase (GGDEF) domain-containing protein</fullName>
    </submittedName>
</protein>
<evidence type="ECO:0000259" key="1">
    <source>
        <dbReference type="PROSITE" id="PS50887"/>
    </source>
</evidence>
<dbReference type="OrthoDB" id="56125at2"/>
<dbReference type="PANTHER" id="PTHR45138:SF9">
    <property type="entry name" value="DIGUANYLATE CYCLASE DGCM-RELATED"/>
    <property type="match status" value="1"/>
</dbReference>
<dbReference type="InterPro" id="IPR029787">
    <property type="entry name" value="Nucleotide_cyclase"/>
</dbReference>
<sequence length="489" mass="55942">MLRIGLLISDFKKEDICDFCVGAIRAAEKEEILLTIMPGGSFLSDEQKEKNNNYDYQQTVIFDYVSEDNFDGLLIDLDSIGANITDYAKDVFLGNFIDQKIPFLLLSEFNGNKTINNPWMKHDRNQGYQAILDIENYVTAGELPIPRDDHNIPPIDICAADSMKQLSIVSERLLHRLPGTTPVYSQIMELLGLGGVKDGFILVYGDGIPNTLKDPWIMPEKILVKGLLHDGHNVDLPSGTIVDTMNLLDESTEEAMNPGGWIARTLYFHENQNGVMAIKINSNFMVPNFENLLFEIIHTSINSAFRDIIFQHMAEEIMALQVEVERGDSILDRLGEKDYMTGEYNRRGFFTHAYDYMRRDYVEGTYAIISYVDLDTLRSINELYGRQEGNLAIKRTAVVLHNVFGEQALVGRLRGNEFAVLLITDRKDKLEYLRASMQQQNARLMAEQDKPYSIHLMFVINQFEYSSSIRFEDMLKETDINLKNMKNMM</sequence>
<feature type="domain" description="GGDEF" evidence="1">
    <location>
        <begin position="365"/>
        <end position="489"/>
    </location>
</feature>
<evidence type="ECO:0000313" key="3">
    <source>
        <dbReference type="Proteomes" id="UP000182584"/>
    </source>
</evidence>
<gene>
    <name evidence="2" type="ORF">SAMN04487884_10157</name>
</gene>
<dbReference type="InterPro" id="IPR000160">
    <property type="entry name" value="GGDEF_dom"/>
</dbReference>
<dbReference type="Proteomes" id="UP000182584">
    <property type="component" value="Unassembled WGS sequence"/>
</dbReference>
<dbReference type="InterPro" id="IPR050469">
    <property type="entry name" value="Diguanylate_Cyclase"/>
</dbReference>